<dbReference type="SUPFAM" id="SSF50156">
    <property type="entry name" value="PDZ domain-like"/>
    <property type="match status" value="1"/>
</dbReference>
<dbReference type="OMA" id="HLEHTMW"/>
<evidence type="ECO:0000313" key="3">
    <source>
        <dbReference type="EMBL" id="TDG39260.1"/>
    </source>
</evidence>
<feature type="region of interest" description="Disordered" evidence="1">
    <location>
        <begin position="363"/>
        <end position="389"/>
    </location>
</feature>
<dbReference type="OrthoDB" id="6270329at2759"/>
<sequence>MCSNNCVNVIELDYVVLKLNGNDITSLSSYDAVQMFLQAKETLVVELCRKRNPVNTEDLLDDDIYADADADADADACDDVFISDIQPESVAERDGRLRRGDQILRINGIDIKSKKHAETQIAENTSSVTLLVSRLLYPDDDDDDDEDDEEIDSNFDYANSILSDDYTNVVDKLDKLLLTQQRQTSANNLITESAAKPIKSATFSGSQMMSSRIVCSQHSSETVVLNNTSADELHPFASATAKMDGKTMRPKSNDEQQSPCPQFNAPNLSRYHFVSSQEVANKTVTTTKTSSILGENVSEEIPMVWKVKRRPDGTRYIVKRPVRNTVSMGIRKNIRNNEITTTEDDTISEVKIGRYWTKEEKKRHIERARERRHHQQLLHQQQHQQFPTQ</sequence>
<dbReference type="PROSITE" id="PS50106">
    <property type="entry name" value="PDZ"/>
    <property type="match status" value="1"/>
</dbReference>
<dbReference type="InterPro" id="IPR001478">
    <property type="entry name" value="PDZ"/>
</dbReference>
<accession>A0A484ATR3</accession>
<name>A0A484ATR3_DRONA</name>
<feature type="compositionally biased region" description="Basic and acidic residues" evidence="1">
    <location>
        <begin position="244"/>
        <end position="254"/>
    </location>
</feature>
<feature type="compositionally biased region" description="Low complexity" evidence="1">
    <location>
        <begin position="377"/>
        <end position="389"/>
    </location>
</feature>
<evidence type="ECO:0000313" key="4">
    <source>
        <dbReference type="Proteomes" id="UP000295192"/>
    </source>
</evidence>
<dbReference type="PANTHER" id="PTHR15545:SF8">
    <property type="entry name" value="SLO-INTERACTING PROTEIN 1"/>
    <property type="match status" value="1"/>
</dbReference>
<feature type="domain" description="PDZ" evidence="2">
    <location>
        <begin position="44"/>
        <end position="136"/>
    </location>
</feature>
<evidence type="ECO:0000256" key="1">
    <source>
        <dbReference type="SAM" id="MobiDB-lite"/>
    </source>
</evidence>
<feature type="region of interest" description="Disordered" evidence="1">
    <location>
        <begin position="244"/>
        <end position="267"/>
    </location>
</feature>
<dbReference type="PANTHER" id="PTHR15545">
    <property type="entry name" value="PDZ DOMAIN CONTAINING RING FINGER PROTEIN 3, 4"/>
    <property type="match status" value="1"/>
</dbReference>
<dbReference type="Pfam" id="PF00595">
    <property type="entry name" value="PDZ"/>
    <property type="match status" value="1"/>
</dbReference>
<evidence type="ECO:0000259" key="2">
    <source>
        <dbReference type="PROSITE" id="PS50106"/>
    </source>
</evidence>
<keyword evidence="4" id="KW-1185">Reference proteome</keyword>
<proteinExistence type="predicted"/>
<protein>
    <recommendedName>
        <fullName evidence="2">PDZ domain-containing protein</fullName>
    </recommendedName>
</protein>
<comment type="caution">
    <text evidence="3">The sequence shown here is derived from an EMBL/GenBank/DDBJ whole genome shotgun (WGS) entry which is preliminary data.</text>
</comment>
<feature type="compositionally biased region" description="Polar residues" evidence="1">
    <location>
        <begin position="255"/>
        <end position="267"/>
    </location>
</feature>
<organism evidence="3 4">
    <name type="scientific">Drosophila navojoa</name>
    <name type="common">Fruit fly</name>
    <dbReference type="NCBI Taxonomy" id="7232"/>
    <lineage>
        <taxon>Eukaryota</taxon>
        <taxon>Metazoa</taxon>
        <taxon>Ecdysozoa</taxon>
        <taxon>Arthropoda</taxon>
        <taxon>Hexapoda</taxon>
        <taxon>Insecta</taxon>
        <taxon>Pterygota</taxon>
        <taxon>Neoptera</taxon>
        <taxon>Endopterygota</taxon>
        <taxon>Diptera</taxon>
        <taxon>Brachycera</taxon>
        <taxon>Muscomorpha</taxon>
        <taxon>Ephydroidea</taxon>
        <taxon>Drosophilidae</taxon>
        <taxon>Drosophila</taxon>
    </lineage>
</organism>
<gene>
    <name evidence="3" type="ORF">AWZ03_014319</name>
</gene>
<dbReference type="STRING" id="7232.A0A484ATR3"/>
<dbReference type="Proteomes" id="UP000295192">
    <property type="component" value="Unassembled WGS sequence"/>
</dbReference>
<reference evidence="3 4" key="1">
    <citation type="journal article" date="2019" name="J. Hered.">
        <title>An Improved Genome Assembly for Drosophila navojoa, the Basal Species in the mojavensis Cluster.</title>
        <authorList>
            <person name="Vanderlinde T."/>
            <person name="Dupim E.G."/>
            <person name="Nazario-Yepiz N.O."/>
            <person name="Carvalho A.B."/>
        </authorList>
    </citation>
    <scope>NUCLEOTIDE SEQUENCE [LARGE SCALE GENOMIC DNA]</scope>
    <source>
        <strain evidence="3">Navoj_Jal97</strain>
        <tissue evidence="3">Whole organism</tissue>
    </source>
</reference>
<dbReference type="InterPro" id="IPR036034">
    <property type="entry name" value="PDZ_sf"/>
</dbReference>
<dbReference type="EMBL" id="LSRL02001203">
    <property type="protein sequence ID" value="TDG39260.1"/>
    <property type="molecule type" value="Genomic_DNA"/>
</dbReference>
<dbReference type="AlphaFoldDB" id="A0A484ATR3"/>
<dbReference type="Gene3D" id="2.30.42.10">
    <property type="match status" value="1"/>
</dbReference>
<dbReference type="SMART" id="SM00228">
    <property type="entry name" value="PDZ"/>
    <property type="match status" value="1"/>
</dbReference>
<dbReference type="InterPro" id="IPR051971">
    <property type="entry name" value="E3_ubiquitin-PDZ_ligase"/>
</dbReference>